<gene>
    <name evidence="2" type="ORF">MR241_07995</name>
</gene>
<evidence type="ECO:0000313" key="3">
    <source>
        <dbReference type="Proteomes" id="UP001139365"/>
    </source>
</evidence>
<dbReference type="AlphaFoldDB" id="A0AAE3FJU6"/>
<feature type="chain" id="PRO_5042091042" description="DUF5050 domain-containing protein" evidence="1">
    <location>
        <begin position="20"/>
        <end position="537"/>
    </location>
</feature>
<name>A0AAE3FJU6_9BACT</name>
<protein>
    <recommendedName>
        <fullName evidence="4">DUF5050 domain-containing protein</fullName>
    </recommendedName>
</protein>
<dbReference type="SUPFAM" id="SSF69322">
    <property type="entry name" value="Tricorn protease domain 2"/>
    <property type="match status" value="1"/>
</dbReference>
<evidence type="ECO:0000256" key="1">
    <source>
        <dbReference type="SAM" id="SignalP"/>
    </source>
</evidence>
<dbReference type="PROSITE" id="PS51257">
    <property type="entry name" value="PROKAR_LIPOPROTEIN"/>
    <property type="match status" value="1"/>
</dbReference>
<reference evidence="2 3" key="1">
    <citation type="submission" date="2022-03" db="EMBL/GenBank/DDBJ databases">
        <title>Metagenome-assembled genomes from swine fecal metagenomes.</title>
        <authorList>
            <person name="Holman D.B."/>
            <person name="Kommadath A."/>
        </authorList>
    </citation>
    <scope>NUCLEOTIDE SEQUENCE [LARGE SCALE GENOMIC DNA]</scope>
    <source>
        <strain evidence="2">SUG147</strain>
    </source>
</reference>
<accession>A0AAE3FJU6</accession>
<evidence type="ECO:0008006" key="4">
    <source>
        <dbReference type="Google" id="ProtNLM"/>
    </source>
</evidence>
<organism evidence="2 3">
    <name type="scientific">Candidatus Colimorpha enterica</name>
    <dbReference type="NCBI Taxonomy" id="3083063"/>
    <lineage>
        <taxon>Bacteria</taxon>
        <taxon>Pseudomonadati</taxon>
        <taxon>Bacteroidota</taxon>
        <taxon>Bacteroidia</taxon>
        <taxon>Bacteroidales</taxon>
        <taxon>Candidatus Colimorpha</taxon>
    </lineage>
</organism>
<dbReference type="Proteomes" id="UP001139365">
    <property type="component" value="Unassembled WGS sequence"/>
</dbReference>
<sequence>MKKLLTFAAAFLTAATVLTSCSRYLKIGFNKYTRVYLPGLTYSGEGDCYSLYASDNSRFFRAGSRTYFFAPSPADVNGKVSPALMFLQKNSIKAEPVCTDPECVHNDRVNFTKRCILCDISDYRYTAVNEGKLYFARANRENRDGGFDYCHSDGTDLSEADTETFLGQSFWTSGDEREVPWEMISYDLATGEHEVIYSVPAGQYLDRAVYHDGSLYFTETYYARRANLKNTGDDADFFYFTDTDTDTEGITYPARHFYTHLTLRREKTDYYLRLINDPESGVTEEPANTGANLVNLRYNRKYYVDDDGCLNEKVYAVKRYDLKGKTLSDVIPELKYEPEELLAWEGRLYTFDRERLYFIDISSGQTVTLLDFAENGIDQAGVSSLQLDSPTDMLWFRNGGAVSRLKVYEDRGLYYGEPPLGTMGELSGYQLTADGIYVLTVSGGVYYVRWNELERGIMNRIYSPSEPDLAAASVNAAGSYVYMNIERSNGKDFYYDYYRLKLEVSVTEYESVDPDAAGAGISGYKIEVKSDRITGTR</sequence>
<proteinExistence type="predicted"/>
<dbReference type="EMBL" id="JALEMU010000130">
    <property type="protein sequence ID" value="MCI5756217.1"/>
    <property type="molecule type" value="Genomic_DNA"/>
</dbReference>
<comment type="caution">
    <text evidence="2">The sequence shown here is derived from an EMBL/GenBank/DDBJ whole genome shotgun (WGS) entry which is preliminary data.</text>
</comment>
<keyword evidence="1" id="KW-0732">Signal</keyword>
<feature type="signal peptide" evidence="1">
    <location>
        <begin position="1"/>
        <end position="19"/>
    </location>
</feature>
<evidence type="ECO:0000313" key="2">
    <source>
        <dbReference type="EMBL" id="MCI5756217.1"/>
    </source>
</evidence>